<dbReference type="GO" id="GO:0009253">
    <property type="term" value="P:peptidoglycan catabolic process"/>
    <property type="evidence" value="ECO:0007669"/>
    <property type="project" value="TreeGrafter"/>
</dbReference>
<proteinExistence type="predicted"/>
<dbReference type="Gene3D" id="1.10.8.350">
    <property type="entry name" value="Bacterial muramidase"/>
    <property type="match status" value="1"/>
</dbReference>
<organism evidence="3 4">
    <name type="scientific">Desulfobacca acetoxidans (strain ATCC 700848 / DSM 11109 / ASRB2)</name>
    <dbReference type="NCBI Taxonomy" id="880072"/>
    <lineage>
        <taxon>Bacteria</taxon>
        <taxon>Pseudomonadati</taxon>
        <taxon>Thermodesulfobacteriota</taxon>
        <taxon>Desulfobaccia</taxon>
        <taxon>Desulfobaccales</taxon>
        <taxon>Desulfobaccaceae</taxon>
        <taxon>Desulfobacca</taxon>
    </lineage>
</organism>
<keyword evidence="1" id="KW-0732">Signal</keyword>
<protein>
    <submittedName>
        <fullName evidence="3">Membrane-bound lytic murein transglycosylase B</fullName>
    </submittedName>
</protein>
<evidence type="ECO:0000256" key="1">
    <source>
        <dbReference type="SAM" id="SignalP"/>
    </source>
</evidence>
<dbReference type="InterPro" id="IPR043426">
    <property type="entry name" value="MltB-like"/>
</dbReference>
<sequence length="277" mass="31039">MRQGFLTLGLVLSLTLICLLAVAGQAAETPVAFVSLQYDLIRNGFDTDYIKKVFKDERTEFLPAVVTKIAYLKKEKKADYAHFLRPAVVEKGRRFLAAENTTLTRAVSDFGVAKEVIVAILTVESDLGQITGKYPVFNVFASLAVMDTPEVINDLSLNRRLTGRLQKKAAWGRSELCAFLTYCRQNRIDPLTVKGSWAGAFGFSQFLPSSLLRCGRDGNQDGCINLFCYEDAIFSIANYLKKSGFRLDQRSTWSRAIHAYNHSDAYVDTVLTLAQWY</sequence>
<dbReference type="InterPro" id="IPR031304">
    <property type="entry name" value="SLT_2"/>
</dbReference>
<dbReference type="Pfam" id="PF13406">
    <property type="entry name" value="SLT_2"/>
    <property type="match status" value="1"/>
</dbReference>
<dbReference type="Proteomes" id="UP000000483">
    <property type="component" value="Chromosome"/>
</dbReference>
<dbReference type="CDD" id="cd13399">
    <property type="entry name" value="Slt35-like"/>
    <property type="match status" value="1"/>
</dbReference>
<dbReference type="OrthoDB" id="9772911at2"/>
<dbReference type="EMBL" id="CP002629">
    <property type="protein sequence ID" value="AEB08175.1"/>
    <property type="molecule type" value="Genomic_DNA"/>
</dbReference>
<feature type="domain" description="Transglycosylase SLT" evidence="2">
    <location>
        <begin position="35"/>
        <end position="250"/>
    </location>
</feature>
<dbReference type="HOGENOM" id="CLU_035402_2_1_7"/>
<keyword evidence="4" id="KW-1185">Reference proteome</keyword>
<dbReference type="KEGG" id="dao:Desac_0284"/>
<dbReference type="RefSeq" id="WP_013705288.1">
    <property type="nucleotide sequence ID" value="NC_015388.1"/>
</dbReference>
<gene>
    <name evidence="3" type="ordered locus">Desac_0284</name>
</gene>
<dbReference type="STRING" id="880072.Desac_0284"/>
<dbReference type="SUPFAM" id="SSF53955">
    <property type="entry name" value="Lysozyme-like"/>
    <property type="match status" value="1"/>
</dbReference>
<evidence type="ECO:0000259" key="2">
    <source>
        <dbReference type="Pfam" id="PF13406"/>
    </source>
</evidence>
<accession>F2NEI5</accession>
<evidence type="ECO:0000313" key="3">
    <source>
        <dbReference type="EMBL" id="AEB08175.1"/>
    </source>
</evidence>
<dbReference type="GO" id="GO:0008933">
    <property type="term" value="F:peptidoglycan lytic transglycosylase activity"/>
    <property type="evidence" value="ECO:0007669"/>
    <property type="project" value="TreeGrafter"/>
</dbReference>
<reference evidence="3 4" key="1">
    <citation type="journal article" date="2011" name="Stand. Genomic Sci.">
        <title>Complete genome sequence of the acetate-degrading sulfate reducer Desulfobacca acetoxidans type strain (ASRB2).</title>
        <authorList>
            <person name="Goker M."/>
            <person name="Teshima H."/>
            <person name="Lapidus A."/>
            <person name="Nolan M."/>
            <person name="Lucas S."/>
            <person name="Hammon N."/>
            <person name="Deshpande S."/>
            <person name="Cheng J.F."/>
            <person name="Tapia R."/>
            <person name="Han C."/>
            <person name="Goodwin L."/>
            <person name="Pitluck S."/>
            <person name="Huntemann M."/>
            <person name="Liolios K."/>
            <person name="Ivanova N."/>
            <person name="Pagani I."/>
            <person name="Mavromatis K."/>
            <person name="Ovchinikova G."/>
            <person name="Pati A."/>
            <person name="Chen A."/>
            <person name="Palaniappan K."/>
            <person name="Land M."/>
            <person name="Hauser L."/>
            <person name="Brambilla E.M."/>
            <person name="Rohde M."/>
            <person name="Spring S."/>
            <person name="Detter J.C."/>
            <person name="Woyke T."/>
            <person name="Bristow J."/>
            <person name="Eisen J.A."/>
            <person name="Markowitz V."/>
            <person name="Hugenholtz P."/>
            <person name="Kyrpides N.C."/>
            <person name="Klenk H.P."/>
        </authorList>
    </citation>
    <scope>NUCLEOTIDE SEQUENCE [LARGE SCALE GENOMIC DNA]</scope>
    <source>
        <strain evidence="4">ATCC 700848 / DSM 11109 / ASRB2</strain>
    </source>
</reference>
<feature type="signal peptide" evidence="1">
    <location>
        <begin position="1"/>
        <end position="26"/>
    </location>
</feature>
<dbReference type="AlphaFoldDB" id="F2NEI5"/>
<evidence type="ECO:0000313" key="4">
    <source>
        <dbReference type="Proteomes" id="UP000000483"/>
    </source>
</evidence>
<feature type="chain" id="PRO_5003283723" evidence="1">
    <location>
        <begin position="27"/>
        <end position="277"/>
    </location>
</feature>
<dbReference type="PANTHER" id="PTHR30163">
    <property type="entry name" value="MEMBRANE-BOUND LYTIC MUREIN TRANSGLYCOSYLASE B"/>
    <property type="match status" value="1"/>
</dbReference>
<dbReference type="InterPro" id="IPR023346">
    <property type="entry name" value="Lysozyme-like_dom_sf"/>
</dbReference>
<dbReference type="eggNOG" id="COG2951">
    <property type="taxonomic scope" value="Bacteria"/>
</dbReference>
<name>F2NEI5_DESAR</name>
<dbReference type="PANTHER" id="PTHR30163:SF9">
    <property type="entry name" value="MEMBRANE-BOUND LYTIC MUREIN TRANSGLYCOSYLASE B"/>
    <property type="match status" value="1"/>
</dbReference>
<reference evidence="4" key="2">
    <citation type="submission" date="2011-03" db="EMBL/GenBank/DDBJ databases">
        <title>The complete genome of Desulfobacca acetoxidans DSM 11109.</title>
        <authorList>
            <consortium name="US DOE Joint Genome Institute (JGI-PGF)"/>
            <person name="Lucas S."/>
            <person name="Copeland A."/>
            <person name="Lapidus A."/>
            <person name="Bruce D."/>
            <person name="Goodwin L."/>
            <person name="Pitluck S."/>
            <person name="Peters L."/>
            <person name="Kyrpides N."/>
            <person name="Mavromatis K."/>
            <person name="Ivanova N."/>
            <person name="Ovchinnikova G."/>
            <person name="Teshima H."/>
            <person name="Detter J.C."/>
            <person name="Han C."/>
            <person name="Land M."/>
            <person name="Hauser L."/>
            <person name="Markowitz V."/>
            <person name="Cheng J.-F."/>
            <person name="Hugenholtz P."/>
            <person name="Woyke T."/>
            <person name="Wu D."/>
            <person name="Spring S."/>
            <person name="Schueler E."/>
            <person name="Brambilla E."/>
            <person name="Klenk H.-P."/>
            <person name="Eisen J.A."/>
        </authorList>
    </citation>
    <scope>NUCLEOTIDE SEQUENCE [LARGE SCALE GENOMIC DNA]</scope>
    <source>
        <strain evidence="4">ATCC 700848 / DSM 11109 / ASRB2</strain>
    </source>
</reference>